<dbReference type="PANTHER" id="PTHR10334">
    <property type="entry name" value="CYSTEINE-RICH SECRETORY PROTEIN-RELATED"/>
    <property type="match status" value="1"/>
</dbReference>
<sequence length="175" mass="19776">MCNRFVISSLRFVVLLLLYQLSHGLTGNERQIFLGEHNKYRKMLMQGLVPGQPRAAPMQMLTWDDELARKAQLLANKCQVGHDSLEERQTKAFYWVGQNWAGARSISGAVRIWFDEHKDYSYRSNTCKAGKTCGHYTQIAWATTQKLGCGYQKCTGRNFPFGGSVVCNYGPGSVI</sequence>
<dbReference type="EMBL" id="LUCM01000849">
    <property type="protein sequence ID" value="KAA0199904.1"/>
    <property type="molecule type" value="Genomic_DNA"/>
</dbReference>
<feature type="signal peptide" evidence="1">
    <location>
        <begin position="1"/>
        <end position="24"/>
    </location>
</feature>
<protein>
    <submittedName>
        <fullName evidence="3">Venom allergen</fullName>
    </submittedName>
</protein>
<gene>
    <name evidence="3" type="ORF">FBUS_04393</name>
</gene>
<dbReference type="SMART" id="SM00198">
    <property type="entry name" value="SCP"/>
    <property type="match status" value="1"/>
</dbReference>
<feature type="chain" id="PRO_5034414867" evidence="1">
    <location>
        <begin position="25"/>
        <end position="175"/>
    </location>
</feature>
<keyword evidence="1" id="KW-0732">Signal</keyword>
<comment type="caution">
    <text evidence="3">The sequence shown here is derived from an EMBL/GenBank/DDBJ whole genome shotgun (WGS) entry which is preliminary data.</text>
</comment>
<dbReference type="CDD" id="cd05380">
    <property type="entry name" value="CAP_euk"/>
    <property type="match status" value="1"/>
</dbReference>
<dbReference type="GO" id="GO:0005576">
    <property type="term" value="C:extracellular region"/>
    <property type="evidence" value="ECO:0007669"/>
    <property type="project" value="InterPro"/>
</dbReference>
<organism evidence="3 4">
    <name type="scientific">Fasciolopsis buskii</name>
    <dbReference type="NCBI Taxonomy" id="27845"/>
    <lineage>
        <taxon>Eukaryota</taxon>
        <taxon>Metazoa</taxon>
        <taxon>Spiralia</taxon>
        <taxon>Lophotrochozoa</taxon>
        <taxon>Platyhelminthes</taxon>
        <taxon>Trematoda</taxon>
        <taxon>Digenea</taxon>
        <taxon>Plagiorchiida</taxon>
        <taxon>Echinostomata</taxon>
        <taxon>Echinostomatoidea</taxon>
        <taxon>Fasciolidae</taxon>
        <taxon>Fasciolopsis</taxon>
    </lineage>
</organism>
<dbReference type="InterPro" id="IPR001283">
    <property type="entry name" value="CRISP-related"/>
</dbReference>
<name>A0A8E0S2F3_9TREM</name>
<dbReference type="AlphaFoldDB" id="A0A8E0S2F3"/>
<evidence type="ECO:0000256" key="1">
    <source>
        <dbReference type="SAM" id="SignalP"/>
    </source>
</evidence>
<evidence type="ECO:0000313" key="3">
    <source>
        <dbReference type="EMBL" id="KAA0199904.1"/>
    </source>
</evidence>
<proteinExistence type="predicted"/>
<dbReference type="InterPro" id="IPR002413">
    <property type="entry name" value="V5_allergen-like"/>
</dbReference>
<dbReference type="PRINTS" id="PR00837">
    <property type="entry name" value="V5TPXLIKE"/>
</dbReference>
<keyword evidence="4" id="KW-1185">Reference proteome</keyword>
<dbReference type="SUPFAM" id="SSF55797">
    <property type="entry name" value="PR-1-like"/>
    <property type="match status" value="1"/>
</dbReference>
<dbReference type="Proteomes" id="UP000728185">
    <property type="component" value="Unassembled WGS sequence"/>
</dbReference>
<dbReference type="Pfam" id="PF00188">
    <property type="entry name" value="CAP"/>
    <property type="match status" value="1"/>
</dbReference>
<dbReference type="PROSITE" id="PS01009">
    <property type="entry name" value="CRISP_1"/>
    <property type="match status" value="1"/>
</dbReference>
<reference evidence="3" key="1">
    <citation type="submission" date="2019-05" db="EMBL/GenBank/DDBJ databases">
        <title>Annotation for the trematode Fasciolopsis buski.</title>
        <authorList>
            <person name="Choi Y.-J."/>
        </authorList>
    </citation>
    <scope>NUCLEOTIDE SEQUENCE</scope>
    <source>
        <strain evidence="3">HT</strain>
        <tissue evidence="3">Whole worm</tissue>
    </source>
</reference>
<dbReference type="InterPro" id="IPR018244">
    <property type="entry name" value="Allrgn_V5/Tpx1_CS"/>
</dbReference>
<evidence type="ECO:0000313" key="4">
    <source>
        <dbReference type="Proteomes" id="UP000728185"/>
    </source>
</evidence>
<evidence type="ECO:0000259" key="2">
    <source>
        <dbReference type="SMART" id="SM00198"/>
    </source>
</evidence>
<accession>A0A8E0S2F3</accession>
<dbReference type="OrthoDB" id="674273at2759"/>
<dbReference type="Gene3D" id="3.40.33.10">
    <property type="entry name" value="CAP"/>
    <property type="match status" value="1"/>
</dbReference>
<dbReference type="InterPro" id="IPR035940">
    <property type="entry name" value="CAP_sf"/>
</dbReference>
<feature type="domain" description="SCP" evidence="2">
    <location>
        <begin position="28"/>
        <end position="172"/>
    </location>
</feature>
<dbReference type="PRINTS" id="PR00838">
    <property type="entry name" value="V5ALLERGEN"/>
</dbReference>
<dbReference type="InterPro" id="IPR014044">
    <property type="entry name" value="CAP_dom"/>
</dbReference>